<evidence type="ECO:0000313" key="2">
    <source>
        <dbReference type="EMBL" id="BBM83351.1"/>
    </source>
</evidence>
<dbReference type="OrthoDB" id="7915178at2"/>
<gene>
    <name evidence="2" type="ORF">UABAM_01703</name>
</gene>
<dbReference type="Gene3D" id="3.90.1720.10">
    <property type="entry name" value="endopeptidase domain like (from Nostoc punctiforme)"/>
    <property type="match status" value="1"/>
</dbReference>
<dbReference type="PROSITE" id="PS51934">
    <property type="entry name" value="LRAT"/>
    <property type="match status" value="1"/>
</dbReference>
<dbReference type="Pfam" id="PF04970">
    <property type="entry name" value="LRAT"/>
    <property type="match status" value="1"/>
</dbReference>
<protein>
    <recommendedName>
        <fullName evidence="1">LRAT domain-containing protein</fullName>
    </recommendedName>
</protein>
<keyword evidence="3" id="KW-1185">Reference proteome</keyword>
<feature type="domain" description="LRAT" evidence="1">
    <location>
        <begin position="37"/>
        <end position="139"/>
    </location>
</feature>
<proteinExistence type="predicted"/>
<name>A0A5S9IL40_UABAM</name>
<evidence type="ECO:0000259" key="1">
    <source>
        <dbReference type="PROSITE" id="PS51934"/>
    </source>
</evidence>
<dbReference type="EMBL" id="AP019860">
    <property type="protein sequence ID" value="BBM83351.1"/>
    <property type="molecule type" value="Genomic_DNA"/>
</dbReference>
<sequence length="139" mass="16154">MKGIPSKPFLKLKRVSIHSSSKSVFMYKKGTVIKRQLQGFWGLFFNHIGIYIGNDKVIHFTGTQKKERSAVISLDALERFACGYKVYVHREPNCPRHGENIAKTAKEVLQNKANMYNNKYSFVLKNCEDFVKYCYEAEY</sequence>
<dbReference type="KEGG" id="uam:UABAM_01703"/>
<dbReference type="Proteomes" id="UP000326354">
    <property type="component" value="Chromosome"/>
</dbReference>
<evidence type="ECO:0000313" key="3">
    <source>
        <dbReference type="Proteomes" id="UP000326354"/>
    </source>
</evidence>
<accession>A0A5S9IL40</accession>
<reference evidence="2 3" key="1">
    <citation type="submission" date="2019-08" db="EMBL/GenBank/DDBJ databases">
        <title>Complete genome sequence of Candidatus Uab amorphum.</title>
        <authorList>
            <person name="Shiratori T."/>
            <person name="Suzuki S."/>
            <person name="Kakizawa Y."/>
            <person name="Ishida K."/>
        </authorList>
    </citation>
    <scope>NUCLEOTIDE SEQUENCE [LARGE SCALE GENOMIC DNA]</scope>
    <source>
        <strain evidence="2 3">SRT547</strain>
    </source>
</reference>
<dbReference type="InterPro" id="IPR007053">
    <property type="entry name" value="LRAT_dom"/>
</dbReference>
<dbReference type="AlphaFoldDB" id="A0A5S9IL40"/>
<organism evidence="2 3">
    <name type="scientific">Uabimicrobium amorphum</name>
    <dbReference type="NCBI Taxonomy" id="2596890"/>
    <lineage>
        <taxon>Bacteria</taxon>
        <taxon>Pseudomonadati</taxon>
        <taxon>Planctomycetota</taxon>
        <taxon>Candidatus Uabimicrobiia</taxon>
        <taxon>Candidatus Uabimicrobiales</taxon>
        <taxon>Candidatus Uabimicrobiaceae</taxon>
        <taxon>Candidatus Uabimicrobium</taxon>
    </lineage>
</organism>